<protein>
    <recommendedName>
        <fullName evidence="9">A-kinase anchor protein 9</fullName>
    </recommendedName>
</protein>
<keyword evidence="3 5" id="KW-0175">Coiled coil</keyword>
<proteinExistence type="predicted"/>
<evidence type="ECO:0000256" key="3">
    <source>
        <dbReference type="ARBA" id="ARBA00023054"/>
    </source>
</evidence>
<evidence type="ECO:0000256" key="4">
    <source>
        <dbReference type="ARBA" id="ARBA00023212"/>
    </source>
</evidence>
<feature type="region of interest" description="Disordered" evidence="6">
    <location>
        <begin position="644"/>
        <end position="671"/>
    </location>
</feature>
<evidence type="ECO:0000313" key="7">
    <source>
        <dbReference type="EMBL" id="CAG5122859.1"/>
    </source>
</evidence>
<comment type="subcellular location">
    <subcellularLocation>
        <location evidence="1">Cytoplasm</location>
        <location evidence="1">Cytoskeleton</location>
        <location evidence="1">Microtubule organizing center</location>
        <location evidence="1">Centrosome</location>
    </subcellularLocation>
</comment>
<evidence type="ECO:0008006" key="9">
    <source>
        <dbReference type="Google" id="ProtNLM"/>
    </source>
</evidence>
<name>A0A8S3Z1H0_9EUPU</name>
<dbReference type="PANTHER" id="PTHR44981:SF2">
    <property type="entry name" value="PERICENTRIN-LIKE PROTEIN, ISOFORM F"/>
    <property type="match status" value="1"/>
</dbReference>
<feature type="compositionally biased region" description="Polar residues" evidence="6">
    <location>
        <begin position="659"/>
        <end position="671"/>
    </location>
</feature>
<feature type="compositionally biased region" description="Polar residues" evidence="6">
    <location>
        <begin position="1286"/>
        <end position="1296"/>
    </location>
</feature>
<feature type="coiled-coil region" evidence="5">
    <location>
        <begin position="593"/>
        <end position="620"/>
    </location>
</feature>
<feature type="coiled-coil region" evidence="5">
    <location>
        <begin position="849"/>
        <end position="883"/>
    </location>
</feature>
<keyword evidence="2" id="KW-0963">Cytoplasm</keyword>
<evidence type="ECO:0000256" key="2">
    <source>
        <dbReference type="ARBA" id="ARBA00022490"/>
    </source>
</evidence>
<organism evidence="7 8">
    <name type="scientific">Candidula unifasciata</name>
    <dbReference type="NCBI Taxonomy" id="100452"/>
    <lineage>
        <taxon>Eukaryota</taxon>
        <taxon>Metazoa</taxon>
        <taxon>Spiralia</taxon>
        <taxon>Lophotrochozoa</taxon>
        <taxon>Mollusca</taxon>
        <taxon>Gastropoda</taxon>
        <taxon>Heterobranchia</taxon>
        <taxon>Euthyneura</taxon>
        <taxon>Panpulmonata</taxon>
        <taxon>Eupulmonata</taxon>
        <taxon>Stylommatophora</taxon>
        <taxon>Helicina</taxon>
        <taxon>Helicoidea</taxon>
        <taxon>Geomitridae</taxon>
        <taxon>Candidula</taxon>
    </lineage>
</organism>
<feature type="coiled-coil region" evidence="5">
    <location>
        <begin position="672"/>
        <end position="773"/>
    </location>
</feature>
<evidence type="ECO:0000256" key="6">
    <source>
        <dbReference type="SAM" id="MobiDB-lite"/>
    </source>
</evidence>
<feature type="compositionally biased region" description="Basic and acidic residues" evidence="6">
    <location>
        <begin position="1270"/>
        <end position="1285"/>
    </location>
</feature>
<dbReference type="GO" id="GO:0005813">
    <property type="term" value="C:centrosome"/>
    <property type="evidence" value="ECO:0007669"/>
    <property type="project" value="UniProtKB-SubCell"/>
</dbReference>
<dbReference type="PANTHER" id="PTHR44981">
    <property type="entry name" value="PERICENTRIN-LIKE PROTEIN, ISOFORM F"/>
    <property type="match status" value="1"/>
</dbReference>
<accession>A0A8S3Z1H0</accession>
<feature type="non-terminal residue" evidence="7">
    <location>
        <position position="1308"/>
    </location>
</feature>
<dbReference type="Proteomes" id="UP000678393">
    <property type="component" value="Unassembled WGS sequence"/>
</dbReference>
<keyword evidence="4" id="KW-0206">Cytoskeleton</keyword>
<reference evidence="7" key="1">
    <citation type="submission" date="2021-04" db="EMBL/GenBank/DDBJ databases">
        <authorList>
            <consortium name="Molecular Ecology Group"/>
        </authorList>
    </citation>
    <scope>NUCLEOTIDE SEQUENCE</scope>
</reference>
<evidence type="ECO:0000256" key="5">
    <source>
        <dbReference type="SAM" id="Coils"/>
    </source>
</evidence>
<dbReference type="InterPro" id="IPR028745">
    <property type="entry name" value="AKAP9/Pericentrin"/>
</dbReference>
<feature type="coiled-coil region" evidence="5">
    <location>
        <begin position="950"/>
        <end position="991"/>
    </location>
</feature>
<comment type="caution">
    <text evidence="7">The sequence shown here is derived from an EMBL/GenBank/DDBJ whole genome shotgun (WGS) entry which is preliminary data.</text>
</comment>
<feature type="coiled-coil region" evidence="5">
    <location>
        <begin position="263"/>
        <end position="456"/>
    </location>
</feature>
<dbReference type="GO" id="GO:0007165">
    <property type="term" value="P:signal transduction"/>
    <property type="evidence" value="ECO:0007669"/>
    <property type="project" value="InterPro"/>
</dbReference>
<feature type="coiled-coil region" evidence="5">
    <location>
        <begin position="62"/>
        <end position="99"/>
    </location>
</feature>
<feature type="coiled-coil region" evidence="5">
    <location>
        <begin position="541"/>
        <end position="568"/>
    </location>
</feature>
<feature type="compositionally biased region" description="Basic and acidic residues" evidence="6">
    <location>
        <begin position="1297"/>
        <end position="1308"/>
    </location>
</feature>
<feature type="non-terminal residue" evidence="7">
    <location>
        <position position="1"/>
    </location>
</feature>
<dbReference type="GO" id="GO:0060090">
    <property type="term" value="F:molecular adaptor activity"/>
    <property type="evidence" value="ECO:0007669"/>
    <property type="project" value="InterPro"/>
</dbReference>
<dbReference type="OrthoDB" id="2020852at2759"/>
<gene>
    <name evidence="7" type="ORF">CUNI_LOCUS8417</name>
</gene>
<feature type="compositionally biased region" description="Low complexity" evidence="6">
    <location>
        <begin position="644"/>
        <end position="658"/>
    </location>
</feature>
<evidence type="ECO:0000256" key="1">
    <source>
        <dbReference type="ARBA" id="ARBA00004300"/>
    </source>
</evidence>
<feature type="coiled-coil region" evidence="5">
    <location>
        <begin position="1123"/>
        <end position="1178"/>
    </location>
</feature>
<dbReference type="EMBL" id="CAJHNH020001380">
    <property type="protein sequence ID" value="CAG5122859.1"/>
    <property type="molecule type" value="Genomic_DNA"/>
</dbReference>
<sequence>HELQKDFDTVQSMLEDKEKELENIAKEFSEGKGNPDILHEILQLEKLVASLRKDLVEKQYVVDEKEEELYELHDKLEEMGNIKEELRTTQLKLTEITEQFQKEQKLRLELEKVVAADVTVVKNAEENQEKIDMTSQKEAEQDSLRNDQEIKMSALELELHELKVKAESDAKLWEEIKAKQQSAELISSEENKVLAVEIESLKLHMKEKDDLILSLQADLKEAASEEQIVKNTSTQLECQENGVETFSSSKKVDTVEQQDVAEVVDLKRQIEIKEMNITELEGQLRFRQSCILDLTEEKERILEEKHVMEADFHQQLQRMDKMLSNLQKKYDDLKKGISEEVLQMEQDIDRSSQAQLVKQSEAGKEVEELKEKLLQVAEELTDTSKKHKQAEEKLSQVSLQLVEREEQIQKLQNEVQNLQLVSDQPHAESAERDMFVKELEHQLKEAKEVAAKEALTATESREIIIKLESEVHDLREAINSREYIATSGAVDMSASLPLQGIRFAGEGTGMSRWESAPAVLSLSNRDSRHFHYSVSETERWTEKQRKELAEKNKQLDKLRQDLERWLRMGKGQDSVMLTIKEKEETIITYQTEIETIKAVLKEKEDTISSLRNQIQSLQTSHYEALSTKDHTITELEKQIYILKSASGSGPSSPSRNSAMQGESLSPETKQSISHLKMQLRKAHTALEEMQQSQMEEIEVGVEELRQMLKAREEELSTLKLKFDSEIESRVEALSEQHDHDILQQKQLQEQKLEQLLSEQKEALEEQHQEQFNELILTDKQEVHRFGKVQGDTEVWDSYQLSSGDGMPERLQALLYHLNQLGEDLLSVSDKHFLQKHLATARLGDSSADHEAWEEERKSLLESINALKNLLKQADQVANTQNDDNVGDWRVGLLHALAAVYEKEQKVLQVEVNISRSLYPEMELFAQLETKLRNQEQIHQSGLDEMLKADRQSLIDEIDNLHHRLLEANNQLQENKDQIRQQVLKLEEAKSSTEWKLQRQIQMLEYKLQQESVVQEDMKNSLKLERQRVSELSSQSSQDRSRILELQSELSATQISLSKVRDALEREQQRFHSVTVDWSESLDALEEERAKTIRLTELLESSRRKFQVLQEEVNHSDARYEQKVHSEEDYIKELQETLVKERERSIQFSEAEELARREITRLADENDILNRKLSLLHDEHKAEVDMLRTEQKEKKLQAQMEDNSEAIARLTALIEAERDSHQAAIQHEVKLAKQLRRDLDQLRSENGQLKHLYEVERSHAEALKSNNFESARAEMMEQRRSEDTVSTHRTSQSNLQATEKHSEELIDRV</sequence>
<keyword evidence="8" id="KW-1185">Reference proteome</keyword>
<evidence type="ECO:0000313" key="8">
    <source>
        <dbReference type="Proteomes" id="UP000678393"/>
    </source>
</evidence>
<feature type="region of interest" description="Disordered" evidence="6">
    <location>
        <begin position="1264"/>
        <end position="1308"/>
    </location>
</feature>
<feature type="coiled-coil region" evidence="5">
    <location>
        <begin position="7"/>
        <end position="34"/>
    </location>
</feature>
<feature type="coiled-coil region" evidence="5">
    <location>
        <begin position="1224"/>
        <end position="1251"/>
    </location>
</feature>